<dbReference type="AlphaFoldDB" id="A0A8T0FBS0"/>
<accession>A0A8T0FBS0</accession>
<dbReference type="Proteomes" id="UP000807504">
    <property type="component" value="Unassembled WGS sequence"/>
</dbReference>
<comment type="caution">
    <text evidence="1">The sequence shown here is derived from an EMBL/GenBank/DDBJ whole genome shotgun (WGS) entry which is preliminary data.</text>
</comment>
<sequence>MCECFHVENIAILYLSIHGIGLDAWKHGIRLYPTARSYFDSVLSSGKTLEMYCFDNFKSSDFYRTLVFENLWNVFFRTVKSRILKLHGFYACIVRLLKQKLSKIPIRFVANKS</sequence>
<keyword evidence="2" id="KW-1185">Reference proteome</keyword>
<name>A0A8T0FBS0_ARGBR</name>
<protein>
    <submittedName>
        <fullName evidence="1">Uncharacterized protein</fullName>
    </submittedName>
</protein>
<reference evidence="1" key="2">
    <citation type="submission" date="2020-06" db="EMBL/GenBank/DDBJ databases">
        <authorList>
            <person name="Sheffer M."/>
        </authorList>
    </citation>
    <scope>NUCLEOTIDE SEQUENCE</scope>
</reference>
<reference evidence="1" key="1">
    <citation type="journal article" date="2020" name="bioRxiv">
        <title>Chromosome-level reference genome of the European wasp spider Argiope bruennichi: a resource for studies on range expansion and evolutionary adaptation.</title>
        <authorList>
            <person name="Sheffer M.M."/>
            <person name="Hoppe A."/>
            <person name="Krehenwinkel H."/>
            <person name="Uhl G."/>
            <person name="Kuss A.W."/>
            <person name="Jensen L."/>
            <person name="Jensen C."/>
            <person name="Gillespie R.G."/>
            <person name="Hoff K.J."/>
            <person name="Prost S."/>
        </authorList>
    </citation>
    <scope>NUCLEOTIDE SEQUENCE</scope>
</reference>
<gene>
    <name evidence="1" type="ORF">HNY73_008518</name>
</gene>
<organism evidence="1 2">
    <name type="scientific">Argiope bruennichi</name>
    <name type="common">Wasp spider</name>
    <name type="synonym">Aranea bruennichi</name>
    <dbReference type="NCBI Taxonomy" id="94029"/>
    <lineage>
        <taxon>Eukaryota</taxon>
        <taxon>Metazoa</taxon>
        <taxon>Ecdysozoa</taxon>
        <taxon>Arthropoda</taxon>
        <taxon>Chelicerata</taxon>
        <taxon>Arachnida</taxon>
        <taxon>Araneae</taxon>
        <taxon>Araneomorphae</taxon>
        <taxon>Entelegynae</taxon>
        <taxon>Araneoidea</taxon>
        <taxon>Araneidae</taxon>
        <taxon>Argiope</taxon>
    </lineage>
</organism>
<evidence type="ECO:0000313" key="2">
    <source>
        <dbReference type="Proteomes" id="UP000807504"/>
    </source>
</evidence>
<evidence type="ECO:0000313" key="1">
    <source>
        <dbReference type="EMBL" id="KAF8786859.1"/>
    </source>
</evidence>
<dbReference type="EMBL" id="JABXBU010000015">
    <property type="protein sequence ID" value="KAF8786859.1"/>
    <property type="molecule type" value="Genomic_DNA"/>
</dbReference>
<proteinExistence type="predicted"/>